<dbReference type="InterPro" id="IPR036191">
    <property type="entry name" value="RRF_sf"/>
</dbReference>
<evidence type="ECO:0000313" key="5">
    <source>
        <dbReference type="EMBL" id="AKF06142.1"/>
    </source>
</evidence>
<dbReference type="InterPro" id="IPR023584">
    <property type="entry name" value="Ribosome_recyc_fac_dom"/>
</dbReference>
<gene>
    <name evidence="3" type="primary">frr</name>
    <name evidence="5" type="ORF">DB32_003291</name>
</gene>
<dbReference type="NCBIfam" id="TIGR00496">
    <property type="entry name" value="frr"/>
    <property type="match status" value="1"/>
</dbReference>
<dbReference type="FunFam" id="3.30.1360.40:FF:000001">
    <property type="entry name" value="Ribosome-recycling factor"/>
    <property type="match status" value="1"/>
</dbReference>
<sequence>MGMIEDTMEELRSSIAKAHEALRRELSRIRTGRATADLLDSIRVDYYGTPTPLAQMASVSVPEPRMLTVKPWDRSQLRPIEKAIVDSPLGLTPQNDGEIIRIPMPPLTEQRRKELAKLARSHLEDAKIAIRKARHECRDMLAQIEKDGDASADEVDRATKSMEDVVKDGTAKADEIVAAKEKDILTV</sequence>
<proteinExistence type="inferred from homology"/>
<comment type="similarity">
    <text evidence="1 3">Belongs to the RRF family.</text>
</comment>
<evidence type="ECO:0000256" key="3">
    <source>
        <dbReference type="HAMAP-Rule" id="MF_00040"/>
    </source>
</evidence>
<dbReference type="Proteomes" id="UP000034883">
    <property type="component" value="Chromosome"/>
</dbReference>
<evidence type="ECO:0000256" key="2">
    <source>
        <dbReference type="ARBA" id="ARBA00022917"/>
    </source>
</evidence>
<dbReference type="PANTHER" id="PTHR20982:SF3">
    <property type="entry name" value="MITOCHONDRIAL RIBOSOME RECYCLING FACTOR PSEUDO 1"/>
    <property type="match status" value="1"/>
</dbReference>
<evidence type="ECO:0000259" key="4">
    <source>
        <dbReference type="Pfam" id="PF01765"/>
    </source>
</evidence>
<organism evidence="5 6">
    <name type="scientific">Sandaracinus amylolyticus</name>
    <dbReference type="NCBI Taxonomy" id="927083"/>
    <lineage>
        <taxon>Bacteria</taxon>
        <taxon>Pseudomonadati</taxon>
        <taxon>Myxococcota</taxon>
        <taxon>Polyangia</taxon>
        <taxon>Polyangiales</taxon>
        <taxon>Sandaracinaceae</taxon>
        <taxon>Sandaracinus</taxon>
    </lineage>
</organism>
<dbReference type="Gene3D" id="1.10.132.20">
    <property type="entry name" value="Ribosome-recycling factor"/>
    <property type="match status" value="1"/>
</dbReference>
<dbReference type="Pfam" id="PF01765">
    <property type="entry name" value="RRF"/>
    <property type="match status" value="1"/>
</dbReference>
<protein>
    <recommendedName>
        <fullName evidence="3">Ribosome-recycling factor</fullName>
        <shortName evidence="3">RRF</shortName>
    </recommendedName>
    <alternativeName>
        <fullName evidence="3">Ribosome-releasing factor</fullName>
    </alternativeName>
</protein>
<comment type="function">
    <text evidence="3">Responsible for the release of ribosomes from messenger RNA at the termination of protein biosynthesis. May increase the efficiency of translation by recycling ribosomes from one round of translation to another.</text>
</comment>
<keyword evidence="2 3" id="KW-0648">Protein biosynthesis</keyword>
<dbReference type="CDD" id="cd00520">
    <property type="entry name" value="RRF"/>
    <property type="match status" value="1"/>
</dbReference>
<dbReference type="GO" id="GO:0002184">
    <property type="term" value="P:cytoplasmic translational termination"/>
    <property type="evidence" value="ECO:0007669"/>
    <property type="project" value="TreeGrafter"/>
</dbReference>
<comment type="subcellular location">
    <subcellularLocation>
        <location evidence="3">Cytoplasm</location>
    </subcellularLocation>
</comment>
<evidence type="ECO:0000313" key="6">
    <source>
        <dbReference type="Proteomes" id="UP000034883"/>
    </source>
</evidence>
<evidence type="ECO:0000256" key="1">
    <source>
        <dbReference type="ARBA" id="ARBA00005912"/>
    </source>
</evidence>
<feature type="domain" description="Ribosome recycling factor" evidence="4">
    <location>
        <begin position="22"/>
        <end position="185"/>
    </location>
</feature>
<reference evidence="5 6" key="1">
    <citation type="submission" date="2015-03" db="EMBL/GenBank/DDBJ databases">
        <title>Genome assembly of Sandaracinus amylolyticus DSM 53668.</title>
        <authorList>
            <person name="Sharma G."/>
            <person name="Subramanian S."/>
        </authorList>
    </citation>
    <scope>NUCLEOTIDE SEQUENCE [LARGE SCALE GENOMIC DNA]</scope>
    <source>
        <strain evidence="5 6">DSM 53668</strain>
    </source>
</reference>
<dbReference type="InterPro" id="IPR002661">
    <property type="entry name" value="Ribosome_recyc_fac"/>
</dbReference>
<dbReference type="SUPFAM" id="SSF55194">
    <property type="entry name" value="Ribosome recycling factor, RRF"/>
    <property type="match status" value="1"/>
</dbReference>
<dbReference type="GO" id="GO:0005829">
    <property type="term" value="C:cytosol"/>
    <property type="evidence" value="ECO:0007669"/>
    <property type="project" value="GOC"/>
</dbReference>
<keyword evidence="6" id="KW-1185">Reference proteome</keyword>
<dbReference type="STRING" id="927083.DB32_003291"/>
<dbReference type="KEGG" id="samy:DB32_003291"/>
<dbReference type="AlphaFoldDB" id="A0A0F6W322"/>
<accession>A0A0F6W322</accession>
<dbReference type="EMBL" id="CP011125">
    <property type="protein sequence ID" value="AKF06142.1"/>
    <property type="molecule type" value="Genomic_DNA"/>
</dbReference>
<name>A0A0F6W322_9BACT</name>
<dbReference type="HAMAP" id="MF_00040">
    <property type="entry name" value="RRF"/>
    <property type="match status" value="1"/>
</dbReference>
<dbReference type="PANTHER" id="PTHR20982">
    <property type="entry name" value="RIBOSOME RECYCLING FACTOR"/>
    <property type="match status" value="1"/>
</dbReference>
<keyword evidence="3" id="KW-0963">Cytoplasm</keyword>
<dbReference type="Gene3D" id="3.30.1360.40">
    <property type="match status" value="1"/>
</dbReference>
<dbReference type="GO" id="GO:0043023">
    <property type="term" value="F:ribosomal large subunit binding"/>
    <property type="evidence" value="ECO:0007669"/>
    <property type="project" value="TreeGrafter"/>
</dbReference>